<evidence type="ECO:0000313" key="2">
    <source>
        <dbReference type="Proteomes" id="UP001148662"/>
    </source>
</evidence>
<dbReference type="Proteomes" id="UP001148662">
    <property type="component" value="Unassembled WGS sequence"/>
</dbReference>
<accession>A0ACC1T7Z3</accession>
<comment type="caution">
    <text evidence="1">The sequence shown here is derived from an EMBL/GenBank/DDBJ whole genome shotgun (WGS) entry which is preliminary data.</text>
</comment>
<name>A0ACC1T7Z3_9APHY</name>
<protein>
    <submittedName>
        <fullName evidence="1">Uncharacterized protein</fullName>
    </submittedName>
</protein>
<sequence>MDPLTCESLSKLKVTDILVVVRDHLVIPAVECRPKGWLVAWVLDRADENTKILLTEAVARHKQNEAVRARMRKRKRQQEEANRRQSRRLEEGAPNIEFEVDTRGYLDLPTSAEKLRCYEDFIQATSNNTLRHAVCAVCGLELGVADSGLEVMALKDVPNKERLCPVHPHPAQNLYGGIILEPQGIVSGIGADVTVNICNPCLTDLTMDKSEPLRFSLANDLWIGSVPWELRRLSLAEKQLIALLYPRIYVFKIFPKDRSARELDMDGEENARTSTLQRAMAGSVCTYELDLRSVANMIEGKLMPRRLSILSSVIAVTFIGRGQLPKAWLGRLFRVRREVVRAALVWLKANNLKYYKDIEISEDILSTLPEDDVPVEISCLVRQSADMELVDEGAAPYVQPYEGETSVTAQSSDRHALFNIEDDVGTEDADVVPMHVTGGVDTDMTNLTRKEVNLWSMANMWRSGYEGLYAVRPGTSWVSDWGPSVSGRTACDGESPDGTQEPNFFEKAFPYLFPYGRGGIEANRPVNVDMQSHVHWLLQYCDKQFCKHETFPFVAFATLQRRQALRSARMQMERRGFERDMQLLSTVTVDKLKKAEDEEARHLPISDPAVLALRCHFHATAGRVMGSDQSRYGWHSEIWSTCVFIGPATVWLTISPNDIHDPIVQVL</sequence>
<keyword evidence="2" id="KW-1185">Reference proteome</keyword>
<proteinExistence type="predicted"/>
<dbReference type="EMBL" id="JANHOG010000352">
    <property type="protein sequence ID" value="KAJ3555225.1"/>
    <property type="molecule type" value="Genomic_DNA"/>
</dbReference>
<organism evidence="1 2">
    <name type="scientific">Phlebia brevispora</name>
    <dbReference type="NCBI Taxonomy" id="194682"/>
    <lineage>
        <taxon>Eukaryota</taxon>
        <taxon>Fungi</taxon>
        <taxon>Dikarya</taxon>
        <taxon>Basidiomycota</taxon>
        <taxon>Agaricomycotina</taxon>
        <taxon>Agaricomycetes</taxon>
        <taxon>Polyporales</taxon>
        <taxon>Meruliaceae</taxon>
        <taxon>Phlebia</taxon>
    </lineage>
</organism>
<gene>
    <name evidence="1" type="ORF">NM688_g2694</name>
</gene>
<reference evidence="1" key="1">
    <citation type="submission" date="2022-07" db="EMBL/GenBank/DDBJ databases">
        <title>Genome Sequence of Phlebia brevispora.</title>
        <authorList>
            <person name="Buettner E."/>
        </authorList>
    </citation>
    <scope>NUCLEOTIDE SEQUENCE</scope>
    <source>
        <strain evidence="1">MPL23</strain>
    </source>
</reference>
<evidence type="ECO:0000313" key="1">
    <source>
        <dbReference type="EMBL" id="KAJ3555225.1"/>
    </source>
</evidence>